<reference evidence="2" key="1">
    <citation type="submission" date="2021-06" db="EMBL/GenBank/DDBJ databases">
        <title>50 bacteria genomes isolated from Dapeng, Shenzhen, China.</title>
        <authorList>
            <person name="Zheng W."/>
            <person name="Yu S."/>
            <person name="Huang Y."/>
        </authorList>
    </citation>
    <scope>NUCLEOTIDE SEQUENCE</scope>
    <source>
        <strain evidence="2">DP4N28-2</strain>
    </source>
</reference>
<evidence type="ECO:0000313" key="3">
    <source>
        <dbReference type="Proteomes" id="UP000824927"/>
    </source>
</evidence>
<feature type="chain" id="PRO_5040203560" evidence="1">
    <location>
        <begin position="24"/>
        <end position="165"/>
    </location>
</feature>
<protein>
    <submittedName>
        <fullName evidence="2">Uncharacterized protein</fullName>
    </submittedName>
</protein>
<dbReference type="EMBL" id="JAHVKP010000001">
    <property type="protein sequence ID" value="MBY6217838.1"/>
    <property type="molecule type" value="Genomic_DNA"/>
</dbReference>
<comment type="caution">
    <text evidence="2">The sequence shown here is derived from an EMBL/GenBank/DDBJ whole genome shotgun (WGS) entry which is preliminary data.</text>
</comment>
<accession>A0A9Q3XC61</accession>
<gene>
    <name evidence="2" type="ORF">KUV31_05725</name>
</gene>
<dbReference type="Proteomes" id="UP000824927">
    <property type="component" value="Unassembled WGS sequence"/>
</dbReference>
<organism evidence="2 3">
    <name type="scientific">Qipengyuania aquimaris</name>
    <dbReference type="NCBI Taxonomy" id="255984"/>
    <lineage>
        <taxon>Bacteria</taxon>
        <taxon>Pseudomonadati</taxon>
        <taxon>Pseudomonadota</taxon>
        <taxon>Alphaproteobacteria</taxon>
        <taxon>Sphingomonadales</taxon>
        <taxon>Erythrobacteraceae</taxon>
        <taxon>Qipengyuania</taxon>
    </lineage>
</organism>
<dbReference type="RefSeq" id="WP_222404837.1">
    <property type="nucleotide sequence ID" value="NZ_JAHVKP010000001.1"/>
</dbReference>
<feature type="signal peptide" evidence="1">
    <location>
        <begin position="1"/>
        <end position="23"/>
    </location>
</feature>
<sequence length="165" mass="18191">MIKLLLTPLVIAGLLATPTTLLAQNDEWFVGSHPDYHAAMVRDIDGLFVAVYFAKEPTIWGSPLLMETNEPVCDTKRPMSFHKTEAIMAFGKTATDRLEVVRQTVQGFFDSATKSCSVADDLEARFFHRFDDAYLATDALLVEAGIFPLSDESSEAAAKSEDTPK</sequence>
<name>A0A9Q3XC61_9SPHN</name>
<proteinExistence type="predicted"/>
<keyword evidence="1" id="KW-0732">Signal</keyword>
<dbReference type="AlphaFoldDB" id="A0A9Q3XC61"/>
<evidence type="ECO:0000256" key="1">
    <source>
        <dbReference type="SAM" id="SignalP"/>
    </source>
</evidence>
<evidence type="ECO:0000313" key="2">
    <source>
        <dbReference type="EMBL" id="MBY6217838.1"/>
    </source>
</evidence>